<keyword evidence="3" id="KW-1185">Reference proteome</keyword>
<dbReference type="PANTHER" id="PTHR33133">
    <property type="entry name" value="OS08G0107100 PROTEIN-RELATED"/>
    <property type="match status" value="1"/>
</dbReference>
<feature type="transmembrane region" description="Helical" evidence="1">
    <location>
        <begin position="118"/>
        <end position="144"/>
    </location>
</feature>
<evidence type="ECO:0000313" key="2">
    <source>
        <dbReference type="EMBL" id="KAF9608454.1"/>
    </source>
</evidence>
<protein>
    <submittedName>
        <fullName evidence="2">Uncharacterized protein</fullName>
    </submittedName>
</protein>
<feature type="transmembrane region" description="Helical" evidence="1">
    <location>
        <begin position="87"/>
        <end position="112"/>
    </location>
</feature>
<evidence type="ECO:0000313" key="3">
    <source>
        <dbReference type="Proteomes" id="UP000631114"/>
    </source>
</evidence>
<proteinExistence type="predicted"/>
<name>A0A835LZ42_9MAGN</name>
<dbReference type="EMBL" id="JADFTS010000004">
    <property type="protein sequence ID" value="KAF9608454.1"/>
    <property type="molecule type" value="Genomic_DNA"/>
</dbReference>
<sequence length="235" mass="26506">MLTQIYEKETLALSVHTRYEAREIQKEVRADVVTFIHLQSLFFIPCYTLSLLALMMTVNATALAYNGKQLDFIMAVKAVMLAWKRQLVTSGVVYVIVLTYCILTRVILILVGDVYARMLVWILLVVLEGCVLAILGMGMVVSVLEEECGLEALGVGWVLMEGRWFCGWILASLLVMMTSGIRWGFRILMGSQDLMSLVNKVGLICILGLVILWSYVVNTVFYCECKKEQVDKVEN</sequence>
<accession>A0A835LZ42</accession>
<dbReference type="Proteomes" id="UP000631114">
    <property type="component" value="Unassembled WGS sequence"/>
</dbReference>
<keyword evidence="1" id="KW-0812">Transmembrane</keyword>
<keyword evidence="1" id="KW-0472">Membrane</keyword>
<dbReference type="OrthoDB" id="1293150at2759"/>
<feature type="transmembrane region" description="Helical" evidence="1">
    <location>
        <begin position="42"/>
        <end position="66"/>
    </location>
</feature>
<dbReference type="AlphaFoldDB" id="A0A835LZ42"/>
<dbReference type="PANTHER" id="PTHR33133:SF21">
    <property type="entry name" value="TRANSMEMBRANE PROTEIN"/>
    <property type="match status" value="1"/>
</dbReference>
<comment type="caution">
    <text evidence="2">The sequence shown here is derived from an EMBL/GenBank/DDBJ whole genome shotgun (WGS) entry which is preliminary data.</text>
</comment>
<feature type="transmembrane region" description="Helical" evidence="1">
    <location>
        <begin position="197"/>
        <end position="217"/>
    </location>
</feature>
<organism evidence="2 3">
    <name type="scientific">Coptis chinensis</name>
    <dbReference type="NCBI Taxonomy" id="261450"/>
    <lineage>
        <taxon>Eukaryota</taxon>
        <taxon>Viridiplantae</taxon>
        <taxon>Streptophyta</taxon>
        <taxon>Embryophyta</taxon>
        <taxon>Tracheophyta</taxon>
        <taxon>Spermatophyta</taxon>
        <taxon>Magnoliopsida</taxon>
        <taxon>Ranunculales</taxon>
        <taxon>Ranunculaceae</taxon>
        <taxon>Coptidoideae</taxon>
        <taxon>Coptis</taxon>
    </lineage>
</organism>
<feature type="transmembrane region" description="Helical" evidence="1">
    <location>
        <begin position="165"/>
        <end position="185"/>
    </location>
</feature>
<reference evidence="2 3" key="1">
    <citation type="submission" date="2020-10" db="EMBL/GenBank/DDBJ databases">
        <title>The Coptis chinensis genome and diversification of protoberbering-type alkaloids.</title>
        <authorList>
            <person name="Wang B."/>
            <person name="Shu S."/>
            <person name="Song C."/>
            <person name="Liu Y."/>
        </authorList>
    </citation>
    <scope>NUCLEOTIDE SEQUENCE [LARGE SCALE GENOMIC DNA]</scope>
    <source>
        <strain evidence="2">HL-2020</strain>
        <tissue evidence="2">Leaf</tissue>
    </source>
</reference>
<keyword evidence="1" id="KW-1133">Transmembrane helix</keyword>
<evidence type="ECO:0000256" key="1">
    <source>
        <dbReference type="SAM" id="Phobius"/>
    </source>
</evidence>
<gene>
    <name evidence="2" type="ORF">IFM89_009820</name>
</gene>